<evidence type="ECO:0000313" key="1">
    <source>
        <dbReference type="EMBL" id="KKN56784.1"/>
    </source>
</evidence>
<accession>A0A0F9RQ09</accession>
<gene>
    <name evidence="1" type="ORF">LCGC14_0568700</name>
</gene>
<name>A0A0F9RQ09_9ZZZZ</name>
<dbReference type="AlphaFoldDB" id="A0A0F9RQ09"/>
<sequence>MTRDKFKKMLPPTSKNNLTGVFDVLVAIGYQLCDVEETNIAWLAEIAKVVKKGPDPVPFPVLDEGKPNATGADDDVNVNMETVLRLDAGIAAIKAEQVELHAQLTKMGAAAKGAQ</sequence>
<comment type="caution">
    <text evidence="1">The sequence shown here is derived from an EMBL/GenBank/DDBJ whole genome shotgun (WGS) entry which is preliminary data.</text>
</comment>
<proteinExistence type="predicted"/>
<dbReference type="EMBL" id="LAZR01000831">
    <property type="protein sequence ID" value="KKN56784.1"/>
    <property type="molecule type" value="Genomic_DNA"/>
</dbReference>
<reference evidence="1" key="1">
    <citation type="journal article" date="2015" name="Nature">
        <title>Complex archaea that bridge the gap between prokaryotes and eukaryotes.</title>
        <authorList>
            <person name="Spang A."/>
            <person name="Saw J.H."/>
            <person name="Jorgensen S.L."/>
            <person name="Zaremba-Niedzwiedzka K."/>
            <person name="Martijn J."/>
            <person name="Lind A.E."/>
            <person name="van Eijk R."/>
            <person name="Schleper C."/>
            <person name="Guy L."/>
            <person name="Ettema T.J."/>
        </authorList>
    </citation>
    <scope>NUCLEOTIDE SEQUENCE</scope>
</reference>
<organism evidence="1">
    <name type="scientific">marine sediment metagenome</name>
    <dbReference type="NCBI Taxonomy" id="412755"/>
    <lineage>
        <taxon>unclassified sequences</taxon>
        <taxon>metagenomes</taxon>
        <taxon>ecological metagenomes</taxon>
    </lineage>
</organism>
<protein>
    <submittedName>
        <fullName evidence="1">Uncharacterized protein</fullName>
    </submittedName>
</protein>